<proteinExistence type="predicted"/>
<dbReference type="RefSeq" id="WP_040252162.1">
    <property type="nucleotide sequence ID" value="NZ_JBHULB010000054.1"/>
</dbReference>
<dbReference type="EMBL" id="JBHULB010000054">
    <property type="protein sequence ID" value="MFD2588119.1"/>
    <property type="molecule type" value="Genomic_DNA"/>
</dbReference>
<reference evidence="2" key="1">
    <citation type="journal article" date="2019" name="Int. J. Syst. Evol. Microbiol.">
        <title>The Global Catalogue of Microorganisms (GCM) 10K type strain sequencing project: providing services to taxonomists for standard genome sequencing and annotation.</title>
        <authorList>
            <consortium name="The Broad Institute Genomics Platform"/>
            <consortium name="The Broad Institute Genome Sequencing Center for Infectious Disease"/>
            <person name="Wu L."/>
            <person name="Ma J."/>
        </authorList>
    </citation>
    <scope>NUCLEOTIDE SEQUENCE [LARGE SCALE GENOMIC DNA]</scope>
    <source>
        <strain evidence="2">KCTC 52368</strain>
    </source>
</reference>
<sequence>MSESILFEILKKSKENKEIIGIWKYNDDDGFWAGYVKDYNEELVTIQHFTKYGKSDGIIIERIENIKSVDFDDDYAKAMQCLIDYSSELDKDEKFELNLNDDEEWQTGILKQLEGTDRIARLEINGSDYFSGFITKLSESDLILHCVGKMGEDEGTVIYRIEDVTAVRVNDIENRKRVMLFKWRKASL</sequence>
<evidence type="ECO:0000313" key="1">
    <source>
        <dbReference type="EMBL" id="MFD2588119.1"/>
    </source>
</evidence>
<accession>A0ABW5MYY9</accession>
<dbReference type="Proteomes" id="UP001597526">
    <property type="component" value="Unassembled WGS sequence"/>
</dbReference>
<gene>
    <name evidence="1" type="ORF">ACFSQJ_14325</name>
</gene>
<name>A0ABW5MYY9_9FLAO</name>
<organism evidence="1 2">
    <name type="scientific">Croceitalea marina</name>
    <dbReference type="NCBI Taxonomy" id="1775166"/>
    <lineage>
        <taxon>Bacteria</taxon>
        <taxon>Pseudomonadati</taxon>
        <taxon>Bacteroidota</taxon>
        <taxon>Flavobacteriia</taxon>
        <taxon>Flavobacteriales</taxon>
        <taxon>Flavobacteriaceae</taxon>
        <taxon>Croceitalea</taxon>
    </lineage>
</organism>
<evidence type="ECO:0008006" key="3">
    <source>
        <dbReference type="Google" id="ProtNLM"/>
    </source>
</evidence>
<evidence type="ECO:0000313" key="2">
    <source>
        <dbReference type="Proteomes" id="UP001597526"/>
    </source>
</evidence>
<keyword evidence="2" id="KW-1185">Reference proteome</keyword>
<comment type="caution">
    <text evidence="1">The sequence shown here is derived from an EMBL/GenBank/DDBJ whole genome shotgun (WGS) entry which is preliminary data.</text>
</comment>
<protein>
    <recommendedName>
        <fullName evidence="3">Ribosome maturation factor RimM</fullName>
    </recommendedName>
</protein>